<evidence type="ECO:0000259" key="4">
    <source>
        <dbReference type="Pfam" id="PF22939"/>
    </source>
</evidence>
<dbReference type="InterPro" id="IPR002110">
    <property type="entry name" value="Ankyrin_rpt"/>
</dbReference>
<keyword evidence="7" id="KW-1185">Reference proteome</keyword>
<evidence type="ECO:0000256" key="2">
    <source>
        <dbReference type="ARBA" id="ARBA00023043"/>
    </source>
</evidence>
<dbReference type="PROSITE" id="PS50297">
    <property type="entry name" value="ANK_REP_REGION"/>
    <property type="match status" value="4"/>
</dbReference>
<evidence type="ECO:0000313" key="6">
    <source>
        <dbReference type="EMBL" id="EDN98109.1"/>
    </source>
</evidence>
<dbReference type="Proteomes" id="UP000001312">
    <property type="component" value="Unassembled WGS sequence"/>
</dbReference>
<dbReference type="SUPFAM" id="SSF52540">
    <property type="entry name" value="P-loop containing nucleoside triphosphate hydrolases"/>
    <property type="match status" value="1"/>
</dbReference>
<feature type="domain" description="Nephrocystin 3-like N-terminal" evidence="5">
    <location>
        <begin position="249"/>
        <end position="423"/>
    </location>
</feature>
<organism evidence="6 7">
    <name type="scientific">Sclerotinia sclerotiorum (strain ATCC 18683 / 1980 / Ss-1)</name>
    <name type="common">White mold</name>
    <name type="synonym">Whetzelinia sclerotiorum</name>
    <dbReference type="NCBI Taxonomy" id="665079"/>
    <lineage>
        <taxon>Eukaryota</taxon>
        <taxon>Fungi</taxon>
        <taxon>Dikarya</taxon>
        <taxon>Ascomycota</taxon>
        <taxon>Pezizomycotina</taxon>
        <taxon>Leotiomycetes</taxon>
        <taxon>Helotiales</taxon>
        <taxon>Sclerotiniaceae</taxon>
        <taxon>Sclerotinia</taxon>
    </lineage>
</organism>
<dbReference type="EMBL" id="CH476643">
    <property type="protein sequence ID" value="EDN98109.1"/>
    <property type="molecule type" value="Genomic_DNA"/>
</dbReference>
<dbReference type="InterPro" id="IPR027417">
    <property type="entry name" value="P-loop_NTPase"/>
</dbReference>
<dbReference type="GeneID" id="5482156"/>
<feature type="domain" description="GPI inositol-deacylase winged helix" evidence="4">
    <location>
        <begin position="538"/>
        <end position="634"/>
    </location>
</feature>
<dbReference type="RefSeq" id="XP_001585874.1">
    <property type="nucleotide sequence ID" value="XM_001585824.1"/>
</dbReference>
<dbReference type="eggNOG" id="KOG0504">
    <property type="taxonomic scope" value="Eukaryota"/>
</dbReference>
<keyword evidence="2 3" id="KW-0040">ANK repeat</keyword>
<feature type="repeat" description="ANK" evidence="3">
    <location>
        <begin position="844"/>
        <end position="876"/>
    </location>
</feature>
<dbReference type="Gene3D" id="1.25.40.20">
    <property type="entry name" value="Ankyrin repeat-containing domain"/>
    <property type="match status" value="3"/>
</dbReference>
<accession>A7F5T8</accession>
<feature type="repeat" description="ANK" evidence="3">
    <location>
        <begin position="1026"/>
        <end position="1053"/>
    </location>
</feature>
<dbReference type="Pfam" id="PF22939">
    <property type="entry name" value="WHD_GPIID"/>
    <property type="match status" value="1"/>
</dbReference>
<name>A7F5T8_SCLS1</name>
<reference evidence="7" key="1">
    <citation type="journal article" date="2011" name="PLoS Genet.">
        <title>Genomic analysis of the necrotrophic fungal pathogens Sclerotinia sclerotiorum and Botrytis cinerea.</title>
        <authorList>
            <person name="Amselem J."/>
            <person name="Cuomo C.A."/>
            <person name="van Kan J.A."/>
            <person name="Viaud M."/>
            <person name="Benito E.P."/>
            <person name="Couloux A."/>
            <person name="Coutinho P.M."/>
            <person name="de Vries R.P."/>
            <person name="Dyer P.S."/>
            <person name="Fillinger S."/>
            <person name="Fournier E."/>
            <person name="Gout L."/>
            <person name="Hahn M."/>
            <person name="Kohn L."/>
            <person name="Lapalu N."/>
            <person name="Plummer K.M."/>
            <person name="Pradier J.M."/>
            <person name="Quevillon E."/>
            <person name="Sharon A."/>
            <person name="Simon A."/>
            <person name="ten Have A."/>
            <person name="Tudzynski B."/>
            <person name="Tudzynski P."/>
            <person name="Wincker P."/>
            <person name="Andrew M."/>
            <person name="Anthouard V."/>
            <person name="Beever R.E."/>
            <person name="Beffa R."/>
            <person name="Benoit I."/>
            <person name="Bouzid O."/>
            <person name="Brault B."/>
            <person name="Chen Z."/>
            <person name="Choquer M."/>
            <person name="Collemare J."/>
            <person name="Cotton P."/>
            <person name="Danchin E.G."/>
            <person name="Da Silva C."/>
            <person name="Gautier A."/>
            <person name="Giraud C."/>
            <person name="Giraud T."/>
            <person name="Gonzalez C."/>
            <person name="Grossetete S."/>
            <person name="Guldener U."/>
            <person name="Henrissat B."/>
            <person name="Howlett B.J."/>
            <person name="Kodira C."/>
            <person name="Kretschmer M."/>
            <person name="Lappartient A."/>
            <person name="Leroch M."/>
            <person name="Levis C."/>
            <person name="Mauceli E."/>
            <person name="Neuveglise C."/>
            <person name="Oeser B."/>
            <person name="Pearson M."/>
            <person name="Poulain J."/>
            <person name="Poussereau N."/>
            <person name="Quesneville H."/>
            <person name="Rascle C."/>
            <person name="Schumacher J."/>
            <person name="Segurens B."/>
            <person name="Sexton A."/>
            <person name="Silva E."/>
            <person name="Sirven C."/>
            <person name="Soanes D.M."/>
            <person name="Talbot N.J."/>
            <person name="Templeton M."/>
            <person name="Yandava C."/>
            <person name="Yarden O."/>
            <person name="Zeng Q."/>
            <person name="Rollins J.A."/>
            <person name="Lebrun M.H."/>
            <person name="Dickman M."/>
        </authorList>
    </citation>
    <scope>NUCLEOTIDE SEQUENCE [LARGE SCALE GENOMIC DNA]</scope>
    <source>
        <strain evidence="7">ATCC 18683 / 1980 / Ss-1</strain>
    </source>
</reference>
<dbReference type="PROSITE" id="PS50088">
    <property type="entry name" value="ANK_REPEAT"/>
    <property type="match status" value="7"/>
</dbReference>
<dbReference type="Pfam" id="PF12796">
    <property type="entry name" value="Ank_2"/>
    <property type="match status" value="4"/>
</dbReference>
<keyword evidence="1" id="KW-0677">Repeat</keyword>
<feature type="repeat" description="ANK" evidence="3">
    <location>
        <begin position="1088"/>
        <end position="1120"/>
    </location>
</feature>
<dbReference type="Pfam" id="PF24883">
    <property type="entry name" value="NPHP3_N"/>
    <property type="match status" value="1"/>
</dbReference>
<dbReference type="OMA" id="CRFSGPE"/>
<dbReference type="InParanoid" id="A7F5T8"/>
<evidence type="ECO:0000256" key="1">
    <source>
        <dbReference type="ARBA" id="ARBA00022737"/>
    </source>
</evidence>
<feature type="repeat" description="ANK" evidence="3">
    <location>
        <begin position="881"/>
        <end position="909"/>
    </location>
</feature>
<feature type="repeat" description="ANK" evidence="3">
    <location>
        <begin position="812"/>
        <end position="844"/>
    </location>
</feature>
<dbReference type="InterPro" id="IPR056884">
    <property type="entry name" value="NPHP3-like_N"/>
</dbReference>
<dbReference type="SUPFAM" id="SSF48403">
    <property type="entry name" value="Ankyrin repeat"/>
    <property type="match status" value="2"/>
</dbReference>
<dbReference type="SMART" id="SM00248">
    <property type="entry name" value="ANK"/>
    <property type="match status" value="13"/>
</dbReference>
<evidence type="ECO:0000259" key="5">
    <source>
        <dbReference type="Pfam" id="PF24883"/>
    </source>
</evidence>
<dbReference type="PANTHER" id="PTHR24198">
    <property type="entry name" value="ANKYRIN REPEAT AND PROTEIN KINASE DOMAIN-CONTAINING PROTEIN"/>
    <property type="match status" value="1"/>
</dbReference>
<dbReference type="KEGG" id="ssl:SS1G_12966"/>
<evidence type="ECO:0000313" key="7">
    <source>
        <dbReference type="Proteomes" id="UP000001312"/>
    </source>
</evidence>
<dbReference type="PANTHER" id="PTHR24198:SF165">
    <property type="entry name" value="ANKYRIN REPEAT-CONTAINING PROTEIN-RELATED"/>
    <property type="match status" value="1"/>
</dbReference>
<dbReference type="HOGENOM" id="CLU_000288_34_1_1"/>
<feature type="repeat" description="ANK" evidence="3">
    <location>
        <begin position="781"/>
        <end position="809"/>
    </location>
</feature>
<feature type="repeat" description="ANK" evidence="3">
    <location>
        <begin position="944"/>
        <end position="980"/>
    </location>
</feature>
<dbReference type="Gene3D" id="3.40.50.300">
    <property type="entry name" value="P-loop containing nucleotide triphosphate hydrolases"/>
    <property type="match status" value="1"/>
</dbReference>
<proteinExistence type="predicted"/>
<dbReference type="InterPro" id="IPR054471">
    <property type="entry name" value="GPIID_WHD"/>
</dbReference>
<sequence length="1296" mass="142421">MALSLARLKFRKTRSKTATTVLSTHSSISPASDTKDSEPTERFGLFHLNPIPTVPNEEEPVYRLDVVALHGIKGDAFKTWTEKREDNKKNFWLKDQLPVELPGARIFSYGGRVRDDLIMPLARDSPVLRDIQQKFKERKLYEGLMIASFQEQVICTGLKGLVVDKESALLHIPNERAVPMNRDHRNICRFSGPESKSYQRVCGILKEYADKANMTVQPELTSDDKAVLSSIHYPEMEQRRHNTNGAYPGTCTWILKEPAYLRWKAAQRSLIWIKGKPGAGKSTLMAYILSNIRHYDSGQLVLNFFFHGRGSPLQKSPEGMYRELLHQLYLQAFPIRKLLRKSFIQKNAPGKSENDCVWTEDELKEWLFNAITQIAKSQPVVLYVDALDEAGDDNARILINYFDDMKKRVTADNGFLKICVSCRHYPNVSLSDGFEVNVENHNKPDITVFVHAELVSKIRNWDNDPVAIEGREKMEAAIVKKSLGVFQWVKLVVSKVAYELNEGASLKDIHLMLEKVPNDLGLVYKDILTNVIKAEYRSKTLLLMQWVAFAIRPLNLIELRHALALDEPLQQEKLSCRDVEGFVETDARMKILTKSLSGGLVEVVLYTSGEYMVQFIHQTVVDFVSSEGLKFLFATIGDPSSDGSLRHKSEISDDEIIGRSQDRLARTCTNYFRSGELALQGKSEDLSPDEMEAQYKTKAFGVYAHESWLKHAELAERRGVLQDSILQEIETYDLLKIWLNFSHAPPESNYFGHDAPDEVKLLHMFAAVNLQGPTKTLLGRAMHYAAANGHVELVQMLVEAGAGASIYQSDDNYNTPVQLAARKGHEKVVKFLLEKGADIDGDSAGANALQAAARAGMKDMVLFLLKAGAAVNAPSGIKGDALQSAASEGRVEIVKLLLENGATFQDHKDSLFGNPLSAAAHKGSRELVDLFLEMGVSINISGGRYGTPLQSAINAQHLRPNIEFIRYLLSKGAEINAQGGQDGSALQAAVNRHGRRLEPHMVEITHLLLEKGANVNIGGGAAGGVLQAAAASGHDELVQLFIEYGASIDSSEGLYGSALTNACYHGHKSTVQLLLRAGAKMYSDQPLEHNTPLEEAAEGGYTEIVKILLDAGADVSDTGADRLALHSAVKDKTIFELILNHGANIHASGGRYGNVLQAAAKGGNVEVMAICLDYGVDINKDGGGFGNALQAAIISGREAFTYLLNRGADPFLVGGKFGTALQTAAYQGAVEIVETLLGLGVTDAEGGFWGSALEAAEHGIGNAADKNVIINLLEVQGGGIRLPFPDKKSSRAQEER</sequence>
<dbReference type="InterPro" id="IPR036770">
    <property type="entry name" value="Ankyrin_rpt-contain_sf"/>
</dbReference>
<protein>
    <submittedName>
        <fullName evidence="6">Uncharacterized protein</fullName>
    </submittedName>
</protein>
<gene>
    <name evidence="6" type="ORF">SS1G_12966</name>
</gene>
<evidence type="ECO:0000256" key="3">
    <source>
        <dbReference type="PROSITE-ProRule" id="PRU00023"/>
    </source>
</evidence>